<keyword evidence="3" id="KW-1003">Cell membrane</keyword>
<feature type="transmembrane region" description="Helical" evidence="8">
    <location>
        <begin position="71"/>
        <end position="97"/>
    </location>
</feature>
<dbReference type="RefSeq" id="WP_246472204.1">
    <property type="nucleotide sequence ID" value="NZ_JACHIW010000003.1"/>
</dbReference>
<dbReference type="Proteomes" id="UP000584374">
    <property type="component" value="Unassembled WGS sequence"/>
</dbReference>
<keyword evidence="5" id="KW-0029">Amino-acid transport</keyword>
<keyword evidence="6 8" id="KW-1133">Transmembrane helix</keyword>
<feature type="transmembrane region" description="Helical" evidence="8">
    <location>
        <begin position="256"/>
        <end position="276"/>
    </location>
</feature>
<accession>A0A840QI22</accession>
<comment type="caution">
    <text evidence="10">The sequence shown here is derived from an EMBL/GenBank/DDBJ whole genome shotgun (WGS) entry which is preliminary data.</text>
</comment>
<dbReference type="EMBL" id="JACHIW010000003">
    <property type="protein sequence ID" value="MBB5159867.1"/>
    <property type="molecule type" value="Genomic_DNA"/>
</dbReference>
<evidence type="ECO:0000256" key="6">
    <source>
        <dbReference type="ARBA" id="ARBA00022989"/>
    </source>
</evidence>
<dbReference type="SUPFAM" id="SSF161098">
    <property type="entry name" value="MetI-like"/>
    <property type="match status" value="1"/>
</dbReference>
<reference evidence="10 11" key="1">
    <citation type="submission" date="2020-08" db="EMBL/GenBank/DDBJ databases">
        <title>Sequencing the genomes of 1000 actinobacteria strains.</title>
        <authorList>
            <person name="Klenk H.-P."/>
        </authorList>
    </citation>
    <scope>NUCLEOTIDE SEQUENCE [LARGE SCALE GENOMIC DNA]</scope>
    <source>
        <strain evidence="10 11">DSM 45584</strain>
    </source>
</reference>
<evidence type="ECO:0000256" key="4">
    <source>
        <dbReference type="ARBA" id="ARBA00022692"/>
    </source>
</evidence>
<dbReference type="InterPro" id="IPR043429">
    <property type="entry name" value="ArtM/GltK/GlnP/TcyL/YhdX-like"/>
</dbReference>
<keyword evidence="7 8" id="KW-0472">Membrane</keyword>
<dbReference type="GO" id="GO:0022857">
    <property type="term" value="F:transmembrane transporter activity"/>
    <property type="evidence" value="ECO:0007669"/>
    <property type="project" value="InterPro"/>
</dbReference>
<keyword evidence="2 8" id="KW-0813">Transport</keyword>
<gene>
    <name evidence="10" type="ORF">BJ970_007467</name>
</gene>
<dbReference type="FunFam" id="1.10.3720.10:FF:000006">
    <property type="entry name" value="Glutamate/aspartate ABC transporter, permease protein GltK"/>
    <property type="match status" value="1"/>
</dbReference>
<dbReference type="GO" id="GO:0043190">
    <property type="term" value="C:ATP-binding cassette (ABC) transporter complex"/>
    <property type="evidence" value="ECO:0007669"/>
    <property type="project" value="InterPro"/>
</dbReference>
<organism evidence="10 11">
    <name type="scientific">Saccharopolyspora phatthalungensis</name>
    <dbReference type="NCBI Taxonomy" id="664693"/>
    <lineage>
        <taxon>Bacteria</taxon>
        <taxon>Bacillati</taxon>
        <taxon>Actinomycetota</taxon>
        <taxon>Actinomycetes</taxon>
        <taxon>Pseudonocardiales</taxon>
        <taxon>Pseudonocardiaceae</taxon>
        <taxon>Saccharopolyspora</taxon>
    </lineage>
</organism>
<feature type="transmembrane region" description="Helical" evidence="8">
    <location>
        <begin position="214"/>
        <end position="236"/>
    </location>
</feature>
<evidence type="ECO:0000259" key="9">
    <source>
        <dbReference type="PROSITE" id="PS50928"/>
    </source>
</evidence>
<name>A0A840QI22_9PSEU</name>
<proteinExistence type="inferred from homology"/>
<feature type="domain" description="ABC transmembrane type-1" evidence="9">
    <location>
        <begin position="71"/>
        <end position="277"/>
    </location>
</feature>
<feature type="transmembrane region" description="Helical" evidence="8">
    <location>
        <begin position="153"/>
        <end position="174"/>
    </location>
</feature>
<keyword evidence="4 8" id="KW-0812">Transmembrane</keyword>
<protein>
    <submittedName>
        <fullName evidence="10">Polar amino acid transport system permease protein</fullName>
    </submittedName>
</protein>
<sequence length="303" mass="33169">MTDMTAALRQPEARLGEPVNARTRWRTGQLLVAVVVLVIGAQIVWGLITNRRLRWDVVGQYLFSSTILDGLGLTIVLTVASMAIGIVLGSLLALMRISSNPVLARASQLYIWFFRGTPLLVQMLFWAFASAAFPTVSLGIPFGPVFVSWDTNTLISLFAAGLLALGLNEAAYVAEIVRAGIMSVDPGQLEAGQALGMTRRKLMSRIVARQAMRIVIPPLGNATILMLKTTSLVFTIALPELLTSAKIIYGNNFQQIPLLIVASIWYLALTTVLTFLQSRLEKRVGRGFSRSSRKTLPTREELV</sequence>
<dbReference type="PANTHER" id="PTHR30614">
    <property type="entry name" value="MEMBRANE COMPONENT OF AMINO ACID ABC TRANSPORTER"/>
    <property type="match status" value="1"/>
</dbReference>
<feature type="transmembrane region" description="Helical" evidence="8">
    <location>
        <begin position="30"/>
        <end position="48"/>
    </location>
</feature>
<feature type="transmembrane region" description="Helical" evidence="8">
    <location>
        <begin position="109"/>
        <end position="133"/>
    </location>
</feature>
<dbReference type="InterPro" id="IPR010065">
    <property type="entry name" value="AA_ABC_transptr_permease_3TM"/>
</dbReference>
<dbReference type="AlphaFoldDB" id="A0A840QI22"/>
<comment type="subcellular location">
    <subcellularLocation>
        <location evidence="1 8">Cell membrane</location>
        <topology evidence="1 8">Multi-pass membrane protein</topology>
    </subcellularLocation>
</comment>
<evidence type="ECO:0000256" key="3">
    <source>
        <dbReference type="ARBA" id="ARBA00022475"/>
    </source>
</evidence>
<evidence type="ECO:0000313" key="11">
    <source>
        <dbReference type="Proteomes" id="UP000584374"/>
    </source>
</evidence>
<dbReference type="PROSITE" id="PS50928">
    <property type="entry name" value="ABC_TM1"/>
    <property type="match status" value="1"/>
</dbReference>
<dbReference type="InterPro" id="IPR000515">
    <property type="entry name" value="MetI-like"/>
</dbReference>
<keyword evidence="11" id="KW-1185">Reference proteome</keyword>
<dbReference type="Gene3D" id="1.10.3720.10">
    <property type="entry name" value="MetI-like"/>
    <property type="match status" value="1"/>
</dbReference>
<evidence type="ECO:0000256" key="5">
    <source>
        <dbReference type="ARBA" id="ARBA00022970"/>
    </source>
</evidence>
<dbReference type="NCBIfam" id="TIGR01726">
    <property type="entry name" value="HEQRo_perm_3TM"/>
    <property type="match status" value="1"/>
</dbReference>
<comment type="similarity">
    <text evidence="8">Belongs to the binding-protein-dependent transport system permease family.</text>
</comment>
<dbReference type="GO" id="GO:0006865">
    <property type="term" value="P:amino acid transport"/>
    <property type="evidence" value="ECO:0007669"/>
    <property type="project" value="UniProtKB-KW"/>
</dbReference>
<evidence type="ECO:0000256" key="7">
    <source>
        <dbReference type="ARBA" id="ARBA00023136"/>
    </source>
</evidence>
<evidence type="ECO:0000313" key="10">
    <source>
        <dbReference type="EMBL" id="MBB5159867.1"/>
    </source>
</evidence>
<dbReference type="CDD" id="cd06261">
    <property type="entry name" value="TM_PBP2"/>
    <property type="match status" value="1"/>
</dbReference>
<dbReference type="PANTHER" id="PTHR30614:SF0">
    <property type="entry name" value="L-CYSTINE TRANSPORT SYSTEM PERMEASE PROTEIN TCYL"/>
    <property type="match status" value="1"/>
</dbReference>
<dbReference type="Pfam" id="PF00528">
    <property type="entry name" value="BPD_transp_1"/>
    <property type="match status" value="1"/>
</dbReference>
<evidence type="ECO:0000256" key="8">
    <source>
        <dbReference type="RuleBase" id="RU363032"/>
    </source>
</evidence>
<dbReference type="InterPro" id="IPR035906">
    <property type="entry name" value="MetI-like_sf"/>
</dbReference>
<evidence type="ECO:0000256" key="1">
    <source>
        <dbReference type="ARBA" id="ARBA00004651"/>
    </source>
</evidence>
<evidence type="ECO:0000256" key="2">
    <source>
        <dbReference type="ARBA" id="ARBA00022448"/>
    </source>
</evidence>